<dbReference type="GO" id="GO:0003700">
    <property type="term" value="F:DNA-binding transcription factor activity"/>
    <property type="evidence" value="ECO:0007669"/>
    <property type="project" value="InterPro"/>
</dbReference>
<evidence type="ECO:0000259" key="4">
    <source>
        <dbReference type="PROSITE" id="PS50949"/>
    </source>
</evidence>
<dbReference type="InterPro" id="IPR011711">
    <property type="entry name" value="GntR_C"/>
</dbReference>
<dbReference type="PANTHER" id="PTHR43537">
    <property type="entry name" value="TRANSCRIPTIONAL REGULATOR, GNTR FAMILY"/>
    <property type="match status" value="1"/>
</dbReference>
<evidence type="ECO:0000256" key="1">
    <source>
        <dbReference type="ARBA" id="ARBA00023015"/>
    </source>
</evidence>
<dbReference type="GO" id="GO:0003677">
    <property type="term" value="F:DNA binding"/>
    <property type="evidence" value="ECO:0007669"/>
    <property type="project" value="UniProtKB-KW"/>
</dbReference>
<reference evidence="5 6" key="1">
    <citation type="submission" date="2016-01" db="EMBL/GenBank/DDBJ databases">
        <authorList>
            <person name="Oliw E.H."/>
        </authorList>
    </citation>
    <scope>NUCLEOTIDE SEQUENCE [LARGE SCALE GENOMIC DNA]</scope>
    <source>
        <strain evidence="5 6">Zutra 3-1</strain>
    </source>
</reference>
<organism evidence="5 6">
    <name type="scientific">Agrobacterium deltaense Zutra 3/1</name>
    <dbReference type="NCBI Taxonomy" id="1183427"/>
    <lineage>
        <taxon>Bacteria</taxon>
        <taxon>Pseudomonadati</taxon>
        <taxon>Pseudomonadota</taxon>
        <taxon>Alphaproteobacteria</taxon>
        <taxon>Hyphomicrobiales</taxon>
        <taxon>Rhizobiaceae</taxon>
        <taxon>Rhizobium/Agrobacterium group</taxon>
        <taxon>Agrobacterium</taxon>
    </lineage>
</organism>
<feature type="domain" description="HTH gntR-type" evidence="4">
    <location>
        <begin position="19"/>
        <end position="86"/>
    </location>
</feature>
<dbReference type="PROSITE" id="PS50949">
    <property type="entry name" value="HTH_GNTR"/>
    <property type="match status" value="1"/>
</dbReference>
<accession>A0A1S7RD47</accession>
<protein>
    <submittedName>
        <fullName evidence="5">Transcriptional regulator</fullName>
    </submittedName>
</protein>
<dbReference type="SUPFAM" id="SSF48008">
    <property type="entry name" value="GntR ligand-binding domain-like"/>
    <property type="match status" value="1"/>
</dbReference>
<dbReference type="Pfam" id="PF07729">
    <property type="entry name" value="FCD"/>
    <property type="match status" value="1"/>
</dbReference>
<dbReference type="Pfam" id="PF00392">
    <property type="entry name" value="GntR"/>
    <property type="match status" value="1"/>
</dbReference>
<dbReference type="RefSeq" id="WP_020812378.1">
    <property type="nucleotide sequence ID" value="NZ_LT009749.1"/>
</dbReference>
<dbReference type="PANTHER" id="PTHR43537:SF24">
    <property type="entry name" value="GLUCONATE OPERON TRANSCRIPTIONAL REPRESSOR"/>
    <property type="match status" value="1"/>
</dbReference>
<sequence length="235" mass="26643">MVEKKKKDGRSLRNAEGHVNQRDRAYSSFTEHLLSRQLRPGQFVSQRQLVELTQLPLAAIRELIPRLEAEGLLVTVPQRGMQIAQVDLNLVQDAFQVRLFLEKEAVQIFARLVSDETLEAIRQEHLDIIDACNAEPDANHVSRALVDRAQELDSRFHHGMIDSLQNSILTNIYRVNAIKIRLIRQAHTQLNPPLVLPTMYDHLNLLDAIASRDPAAAAAAMEQHIHNAKNRAIAR</sequence>
<keyword evidence="1" id="KW-0805">Transcription regulation</keyword>
<dbReference type="EMBL" id="FBWG01000032">
    <property type="protein sequence ID" value="CUX50434.1"/>
    <property type="molecule type" value="Genomic_DNA"/>
</dbReference>
<keyword evidence="2" id="KW-0238">DNA-binding</keyword>
<evidence type="ECO:0000313" key="5">
    <source>
        <dbReference type="EMBL" id="CUX50434.1"/>
    </source>
</evidence>
<dbReference type="InterPro" id="IPR000524">
    <property type="entry name" value="Tscrpt_reg_HTH_GntR"/>
</dbReference>
<dbReference type="SUPFAM" id="SSF46785">
    <property type="entry name" value="Winged helix' DNA-binding domain"/>
    <property type="match status" value="1"/>
</dbReference>
<proteinExistence type="predicted"/>
<dbReference type="InterPro" id="IPR036388">
    <property type="entry name" value="WH-like_DNA-bd_sf"/>
</dbReference>
<dbReference type="SMART" id="SM00895">
    <property type="entry name" value="FCD"/>
    <property type="match status" value="1"/>
</dbReference>
<evidence type="ECO:0000256" key="3">
    <source>
        <dbReference type="ARBA" id="ARBA00023163"/>
    </source>
</evidence>
<evidence type="ECO:0000256" key="2">
    <source>
        <dbReference type="ARBA" id="ARBA00023125"/>
    </source>
</evidence>
<dbReference type="InterPro" id="IPR036390">
    <property type="entry name" value="WH_DNA-bd_sf"/>
</dbReference>
<keyword evidence="3" id="KW-0804">Transcription</keyword>
<evidence type="ECO:0000313" key="6">
    <source>
        <dbReference type="Proteomes" id="UP000191987"/>
    </source>
</evidence>
<gene>
    <name evidence="5" type="ORF">AGR7C_Lc140226</name>
</gene>
<dbReference type="Gene3D" id="1.10.10.10">
    <property type="entry name" value="Winged helix-like DNA-binding domain superfamily/Winged helix DNA-binding domain"/>
    <property type="match status" value="1"/>
</dbReference>
<dbReference type="Gene3D" id="1.20.120.530">
    <property type="entry name" value="GntR ligand-binding domain-like"/>
    <property type="match status" value="1"/>
</dbReference>
<name>A0A1S7RD47_9HYPH</name>
<dbReference type="Proteomes" id="UP000191987">
    <property type="component" value="Unassembled WGS sequence"/>
</dbReference>
<dbReference type="AlphaFoldDB" id="A0A1S7RD47"/>
<dbReference type="InterPro" id="IPR008920">
    <property type="entry name" value="TF_FadR/GntR_C"/>
</dbReference>